<keyword evidence="4" id="KW-1185">Reference proteome</keyword>
<dbReference type="PANTHER" id="PTHR28199">
    <property type="entry name" value="PROCESSING OF GAS1 AND ALP PROTEIN 2"/>
    <property type="match status" value="1"/>
</dbReference>
<dbReference type="PANTHER" id="PTHR28199:SF1">
    <property type="entry name" value="PROCESSING OF GAS1 AND ALP PROTEIN 2"/>
    <property type="match status" value="1"/>
</dbReference>
<feature type="transmembrane region" description="Helical" evidence="2">
    <location>
        <begin position="23"/>
        <end position="40"/>
    </location>
</feature>
<keyword evidence="2" id="KW-0812">Transmembrane</keyword>
<proteinExistence type="predicted"/>
<dbReference type="STRING" id="2163413.A0A4P6XSJ9"/>
<accession>A0A4P6XSJ9</accession>
<dbReference type="GO" id="GO:0015031">
    <property type="term" value="P:protein transport"/>
    <property type="evidence" value="ECO:0007669"/>
    <property type="project" value="TreeGrafter"/>
</dbReference>
<dbReference type="Proteomes" id="UP000292447">
    <property type="component" value="Chromosome IV"/>
</dbReference>
<dbReference type="EMBL" id="CP034459">
    <property type="protein sequence ID" value="QBM89765.1"/>
    <property type="molecule type" value="Genomic_DNA"/>
</dbReference>
<dbReference type="Pfam" id="PF07543">
    <property type="entry name" value="PGA2"/>
    <property type="match status" value="1"/>
</dbReference>
<keyword evidence="2" id="KW-1133">Transmembrane helix</keyword>
<evidence type="ECO:0000313" key="4">
    <source>
        <dbReference type="Proteomes" id="UP000292447"/>
    </source>
</evidence>
<evidence type="ECO:0000256" key="1">
    <source>
        <dbReference type="SAM" id="MobiDB-lite"/>
    </source>
</evidence>
<name>A0A4P6XSJ9_9ASCO</name>
<organism evidence="3 4">
    <name type="scientific">Metschnikowia aff. pulcherrima</name>
    <dbReference type="NCBI Taxonomy" id="2163413"/>
    <lineage>
        <taxon>Eukaryota</taxon>
        <taxon>Fungi</taxon>
        <taxon>Dikarya</taxon>
        <taxon>Ascomycota</taxon>
        <taxon>Saccharomycotina</taxon>
        <taxon>Pichiomycetes</taxon>
        <taxon>Metschnikowiaceae</taxon>
        <taxon>Metschnikowia</taxon>
    </lineage>
</organism>
<evidence type="ECO:0000313" key="3">
    <source>
        <dbReference type="EMBL" id="QBM89765.1"/>
    </source>
</evidence>
<dbReference type="PIRSF" id="PIRSF022909">
    <property type="entry name" value="UCP022909"/>
    <property type="match status" value="1"/>
</dbReference>
<sequence length="131" mass="15823">MEKPAAPLEFIYDYVEKDSFQKYLRLTMIVCIYIFIRGYYSTWAKQKHIKTQLEIDRKEKQMDEERKEREEVEKIEQLDAEATTFGWGKATRRNVKRQEKVLQDTAEELRERHQGDYDAAEDHDIDDLLED</sequence>
<feature type="compositionally biased region" description="Basic and acidic residues" evidence="1">
    <location>
        <begin position="105"/>
        <end position="122"/>
    </location>
</feature>
<feature type="region of interest" description="Disordered" evidence="1">
    <location>
        <begin position="105"/>
        <end position="131"/>
    </location>
</feature>
<dbReference type="AlphaFoldDB" id="A0A4P6XSJ9"/>
<keyword evidence="2" id="KW-0472">Membrane</keyword>
<gene>
    <name evidence="3" type="primary">MPUL0D08470</name>
    <name evidence="3" type="ORF">METSCH_D08470</name>
</gene>
<evidence type="ECO:0000256" key="2">
    <source>
        <dbReference type="SAM" id="Phobius"/>
    </source>
</evidence>
<reference evidence="4" key="1">
    <citation type="submission" date="2019-03" db="EMBL/GenBank/DDBJ databases">
        <title>Snf2 controls pulcherriminic acid biosynthesis and connects pigmentation and antifungal activity of the yeast Metschnikowia pulcherrima.</title>
        <authorList>
            <person name="Gore-Lloyd D."/>
            <person name="Sumann I."/>
            <person name="Brachmann A.O."/>
            <person name="Schneeberger K."/>
            <person name="Ortiz-Merino R.A."/>
            <person name="Moreno-Beltran M."/>
            <person name="Schlaefli M."/>
            <person name="Kirner P."/>
            <person name="Santos Kron A."/>
            <person name="Wolfe K.H."/>
            <person name="Piel J."/>
            <person name="Ahrens C.H."/>
            <person name="Henk D."/>
            <person name="Freimoser F.M."/>
        </authorList>
    </citation>
    <scope>NUCLEOTIDE SEQUENCE [LARGE SCALE GENOMIC DNA]</scope>
    <source>
        <strain evidence="4">APC 1.2</strain>
    </source>
</reference>
<dbReference type="InterPro" id="IPR011431">
    <property type="entry name" value="Trafficking_Pga2"/>
</dbReference>
<protein>
    <submittedName>
        <fullName evidence="3">Protein trafficking PGA2</fullName>
    </submittedName>
</protein>